<dbReference type="AlphaFoldDB" id="A0A1C7MCM9"/>
<evidence type="ECO:0000259" key="2">
    <source>
        <dbReference type="PROSITE" id="PS50800"/>
    </source>
</evidence>
<evidence type="ECO:0000256" key="1">
    <source>
        <dbReference type="SAM" id="MobiDB-lite"/>
    </source>
</evidence>
<feature type="domain" description="SAP" evidence="2">
    <location>
        <begin position="39"/>
        <end position="73"/>
    </location>
</feature>
<feature type="region of interest" description="Disordered" evidence="1">
    <location>
        <begin position="1"/>
        <end position="24"/>
    </location>
</feature>
<dbReference type="PROSITE" id="PS50800">
    <property type="entry name" value="SAP"/>
    <property type="match status" value="1"/>
</dbReference>
<evidence type="ECO:0000313" key="4">
    <source>
        <dbReference type="Proteomes" id="UP000092993"/>
    </source>
</evidence>
<reference evidence="3 4" key="1">
    <citation type="submission" date="2016-03" db="EMBL/GenBank/DDBJ databases">
        <title>Whole genome sequencing of Grifola frondosa 9006-11.</title>
        <authorList>
            <person name="Min B."/>
            <person name="Park H."/>
            <person name="Kim J.-G."/>
            <person name="Cho H."/>
            <person name="Oh Y.-L."/>
            <person name="Kong W.-S."/>
            <person name="Choi I.-G."/>
        </authorList>
    </citation>
    <scope>NUCLEOTIDE SEQUENCE [LARGE SCALE GENOMIC DNA]</scope>
    <source>
        <strain evidence="3 4">9006-11</strain>
    </source>
</reference>
<accession>A0A1C7MCM9</accession>
<gene>
    <name evidence="3" type="ORF">A0H81_06902</name>
</gene>
<protein>
    <recommendedName>
        <fullName evidence="2">SAP domain-containing protein</fullName>
    </recommendedName>
</protein>
<dbReference type="SUPFAM" id="SSF68906">
    <property type="entry name" value="SAP domain"/>
    <property type="match status" value="1"/>
</dbReference>
<name>A0A1C7MCM9_GRIFR</name>
<dbReference type="InterPro" id="IPR036361">
    <property type="entry name" value="SAP_dom_sf"/>
</dbReference>
<dbReference type="OrthoDB" id="3251176at2759"/>
<dbReference type="Pfam" id="PF02037">
    <property type="entry name" value="SAP"/>
    <property type="match status" value="1"/>
</dbReference>
<evidence type="ECO:0000313" key="3">
    <source>
        <dbReference type="EMBL" id="OBZ72744.1"/>
    </source>
</evidence>
<keyword evidence="4" id="KW-1185">Reference proteome</keyword>
<organism evidence="3 4">
    <name type="scientific">Grifola frondosa</name>
    <name type="common">Maitake</name>
    <name type="synonym">Polyporus frondosus</name>
    <dbReference type="NCBI Taxonomy" id="5627"/>
    <lineage>
        <taxon>Eukaryota</taxon>
        <taxon>Fungi</taxon>
        <taxon>Dikarya</taxon>
        <taxon>Basidiomycota</taxon>
        <taxon>Agaricomycotina</taxon>
        <taxon>Agaricomycetes</taxon>
        <taxon>Polyporales</taxon>
        <taxon>Grifolaceae</taxon>
        <taxon>Grifola</taxon>
    </lineage>
</organism>
<proteinExistence type="predicted"/>
<dbReference type="Proteomes" id="UP000092993">
    <property type="component" value="Unassembled WGS sequence"/>
</dbReference>
<dbReference type="EMBL" id="LUGG01000007">
    <property type="protein sequence ID" value="OBZ72744.1"/>
    <property type="molecule type" value="Genomic_DNA"/>
</dbReference>
<dbReference type="InterPro" id="IPR003034">
    <property type="entry name" value="SAP_dom"/>
</dbReference>
<comment type="caution">
    <text evidence="3">The sequence shown here is derived from an EMBL/GenBank/DDBJ whole genome shotgun (WGS) entry which is preliminary data.</text>
</comment>
<sequence>MSHNSNTTSSLTDKVLQLPDPSKPLSEEFVTETYTFTITPKTTIKELKTVLGNHGRTKSGNRQQLIDRLVDFANKTEEWIGQYQARPKRKRGEITGGRTHSAKRVALMFGENEAAVGFPNKQQGVDQRAIKPPTEISMMLVDNWTDEVLEWCTNVDRRADRPANSIEAPSSNVADSSDVGPGISMPPEEDHSYQAVSIRRMQRQLTQLERNVFAKLDDIADRKSVDVSERAHSTISIRSDTVGNTQPDRFVSGPTPSLDLAVSAGSQRTIPTEHLRTVLLDDEPLTFDKRQVPDPPLRHFSDSLSELFSEWEKGTILKVSGTLIPLKSWPVIYQRRIGVKCQAWELLKVTWGNWKFIVEEKDDLGSEDAFWAKYTYPDGTRASYQQILDRLKTNRGERDAIDAAAARTYFGGNLACADANGLFLYKKKGALTVCTKDEAVAKKWRDLLHRD</sequence>
<feature type="compositionally biased region" description="Polar residues" evidence="1">
    <location>
        <begin position="1"/>
        <end position="12"/>
    </location>
</feature>